<dbReference type="InterPro" id="IPR055270">
    <property type="entry name" value="Glyco_tran_10_C"/>
</dbReference>
<dbReference type="Gene3D" id="3.40.50.11660">
    <property type="entry name" value="Glycosyl transferase family 10, C-terminal domain"/>
    <property type="match status" value="1"/>
</dbReference>
<evidence type="ECO:0000313" key="6">
    <source>
        <dbReference type="Proteomes" id="UP000249375"/>
    </source>
</evidence>
<dbReference type="GO" id="GO:0016020">
    <property type="term" value="C:membrane"/>
    <property type="evidence" value="ECO:0007669"/>
    <property type="project" value="InterPro"/>
</dbReference>
<dbReference type="InterPro" id="IPR001503">
    <property type="entry name" value="Glyco_trans_10"/>
</dbReference>
<keyword evidence="3" id="KW-0808">Transferase</keyword>
<accession>A0A5P8E7S6</accession>
<protein>
    <recommendedName>
        <fullName evidence="4">Fucosyltransferase C-terminal domain-containing protein</fullName>
    </recommendedName>
</protein>
<dbReference type="KEGG" id="alq:C7Y71_008315"/>
<evidence type="ECO:0000256" key="1">
    <source>
        <dbReference type="ARBA" id="ARBA00008919"/>
    </source>
</evidence>
<comment type="similarity">
    <text evidence="1">Belongs to the glycosyltransferase 10 family.</text>
</comment>
<dbReference type="OrthoDB" id="9791032at2"/>
<keyword evidence="2" id="KW-0328">Glycosyltransferase</keyword>
<dbReference type="RefSeq" id="WP_111899239.1">
    <property type="nucleotide sequence ID" value="NZ_CP033459.1"/>
</dbReference>
<dbReference type="PANTHER" id="PTHR11929">
    <property type="entry name" value="ALPHA- 1,3 -FUCOSYLTRANSFERASE"/>
    <property type="match status" value="1"/>
</dbReference>
<evidence type="ECO:0000256" key="2">
    <source>
        <dbReference type="ARBA" id="ARBA00022676"/>
    </source>
</evidence>
<dbReference type="EMBL" id="CP033459">
    <property type="protein sequence ID" value="QFQ13023.1"/>
    <property type="molecule type" value="Genomic_DNA"/>
</dbReference>
<keyword evidence="6" id="KW-1185">Reference proteome</keyword>
<name>A0A5P8E7S6_9BACT</name>
<reference evidence="5 6" key="1">
    <citation type="submission" date="2018-11" db="EMBL/GenBank/DDBJ databases">
        <authorList>
            <person name="Na S.W."/>
            <person name="Baik M."/>
        </authorList>
    </citation>
    <scope>NUCLEOTIDE SEQUENCE [LARGE SCALE GENOMIC DNA]</scope>
    <source>
        <strain evidence="5 6">E39</strain>
    </source>
</reference>
<dbReference type="Proteomes" id="UP000249375">
    <property type="component" value="Chromosome"/>
</dbReference>
<evidence type="ECO:0000256" key="3">
    <source>
        <dbReference type="ARBA" id="ARBA00022679"/>
    </source>
</evidence>
<proteinExistence type="inferred from homology"/>
<dbReference type="PANTHER" id="PTHR11929:SF194">
    <property type="entry name" value="ALPHA-(1,3)-FUCOSYLTRANSFERASE 10"/>
    <property type="match status" value="1"/>
</dbReference>
<dbReference type="SUPFAM" id="SSF53756">
    <property type="entry name" value="UDP-Glycosyltransferase/glycogen phosphorylase"/>
    <property type="match status" value="1"/>
</dbReference>
<organism evidence="5 6">
    <name type="scientific">Pseudoprevotella muciniphila</name>
    <dbReference type="NCBI Taxonomy" id="2133944"/>
    <lineage>
        <taxon>Bacteria</taxon>
        <taxon>Pseudomonadati</taxon>
        <taxon>Bacteroidota</taxon>
        <taxon>Bacteroidia</taxon>
        <taxon>Bacteroidales</taxon>
        <taxon>Prevotellaceae</taxon>
        <taxon>Pseudoprevotella</taxon>
    </lineage>
</organism>
<evidence type="ECO:0000259" key="4">
    <source>
        <dbReference type="Pfam" id="PF00852"/>
    </source>
</evidence>
<dbReference type="GO" id="GO:0008417">
    <property type="term" value="F:fucosyltransferase activity"/>
    <property type="evidence" value="ECO:0007669"/>
    <property type="project" value="InterPro"/>
</dbReference>
<feature type="domain" description="Fucosyltransferase C-terminal" evidence="4">
    <location>
        <begin position="138"/>
        <end position="259"/>
    </location>
</feature>
<dbReference type="InterPro" id="IPR038577">
    <property type="entry name" value="GT10-like_C_sf"/>
</dbReference>
<sequence length="337" mass="39319">MYNVLLLTRKDDPKTSILRQTTERRGISDDGMFRFYVNEDIEPDFLVVLSKAFKEPVTYNVARQNTLLLTTEPASVLRYPKKYCRQFGTVFTCQENLHTGNNIYTHAVLPWFVGLGKNNGRNTVNLDFDDFSRQDALPKKKLISVITSNKTFTSGHRRRLQFVKRLKEHFGDQLDLYGAGIRNFDDKYDVLAPYKYHIAIENSCEKFYWTEKMADCFLSDAYPIYCGCTNIFDFFPEGSLSTFSLDDFEGACQLIERLIKEEAYENSREARREAKNLILGKYNLVNMVADHFSQCNAEAPKEKITFQPERHFFNLHNFYQKNFSHAIGKLQQMLKTH</sequence>
<gene>
    <name evidence="5" type="ORF">C7Y71_008315</name>
</gene>
<dbReference type="AlphaFoldDB" id="A0A5P8E7S6"/>
<evidence type="ECO:0000313" key="5">
    <source>
        <dbReference type="EMBL" id="QFQ13023.1"/>
    </source>
</evidence>
<dbReference type="Pfam" id="PF00852">
    <property type="entry name" value="Glyco_transf_10"/>
    <property type="match status" value="1"/>
</dbReference>